<keyword evidence="6" id="KW-0472">Membrane</keyword>
<evidence type="ECO:0000256" key="5">
    <source>
        <dbReference type="RuleBase" id="RU000411"/>
    </source>
</evidence>
<sequence>MKCLVSLSSSRPLVLNHSSTVALKVLFVLQIILFSLQLGIMASSELRQVTTGNSQFANKFYSIIAKEEKGKNVFFSPISAHTVLSMVYQGAAGDTADSFASALNISNQKVAAAGYYDVMKALNSVEDVMLHIANKIYVMKDFPLKEHFRKTAAELFLSEAEQVNFTDNLAAAKKINGWVEEKTQSKIKDLIPADCLDSLTRLVLVNAIYFKGNWAHQFNKNATRKEKFYVSNNETVDCDMMHITKRFNYREDMDLDAKVLEMKYTNENVSMVIILPNQRDGIDNLEKKLADVDLSNITEGMRSMEVEVSLPKFKIETTMDLESVLTKMGLGVIFDQFKANFSEISDSDEQLYVSKAIQKAFIEVNEEGAEAAAATGIVMACRMAMVVPKEKLVFVADHPFVALLQVWNDDIYHSLFLGRIVKPN</sequence>
<keyword evidence="2" id="KW-0646">Protease inhibitor</keyword>
<dbReference type="GO" id="GO:0004867">
    <property type="term" value="F:serine-type endopeptidase inhibitor activity"/>
    <property type="evidence" value="ECO:0007669"/>
    <property type="project" value="UniProtKB-KW"/>
</dbReference>
<reference evidence="9" key="1">
    <citation type="submission" date="2023-01" db="EMBL/GenBank/DDBJ databases">
        <title>Key to firefly adult light organ development and bioluminescence: homeobox transcription factors regulate luciferase expression and transportation to peroxisome.</title>
        <authorList>
            <person name="Fu X."/>
        </authorList>
    </citation>
    <scope>NUCLEOTIDE SEQUENCE [LARGE SCALE GENOMIC DNA]</scope>
</reference>
<comment type="similarity">
    <text evidence="1 5">Belongs to the serpin family.</text>
</comment>
<evidence type="ECO:0000259" key="7">
    <source>
        <dbReference type="SMART" id="SM00093"/>
    </source>
</evidence>
<dbReference type="Proteomes" id="UP001353858">
    <property type="component" value="Unassembled WGS sequence"/>
</dbReference>
<accession>A0AAN7SFD4</accession>
<dbReference type="Gene3D" id="3.30.497.10">
    <property type="entry name" value="Antithrombin, subunit I, domain 2"/>
    <property type="match status" value="1"/>
</dbReference>
<feature type="domain" description="Serpin" evidence="7">
    <location>
        <begin position="58"/>
        <end position="423"/>
    </location>
</feature>
<dbReference type="GO" id="GO:0005615">
    <property type="term" value="C:extracellular space"/>
    <property type="evidence" value="ECO:0007669"/>
    <property type="project" value="InterPro"/>
</dbReference>
<proteinExistence type="inferred from homology"/>
<organism evidence="8 9">
    <name type="scientific">Aquatica leii</name>
    <dbReference type="NCBI Taxonomy" id="1421715"/>
    <lineage>
        <taxon>Eukaryota</taxon>
        <taxon>Metazoa</taxon>
        <taxon>Ecdysozoa</taxon>
        <taxon>Arthropoda</taxon>
        <taxon>Hexapoda</taxon>
        <taxon>Insecta</taxon>
        <taxon>Pterygota</taxon>
        <taxon>Neoptera</taxon>
        <taxon>Endopterygota</taxon>
        <taxon>Coleoptera</taxon>
        <taxon>Polyphaga</taxon>
        <taxon>Elateriformia</taxon>
        <taxon>Elateroidea</taxon>
        <taxon>Lampyridae</taxon>
        <taxon>Luciolinae</taxon>
        <taxon>Aquatica</taxon>
    </lineage>
</organism>
<dbReference type="InterPro" id="IPR042178">
    <property type="entry name" value="Serpin_sf_1"/>
</dbReference>
<dbReference type="InterPro" id="IPR023796">
    <property type="entry name" value="Serpin_dom"/>
</dbReference>
<keyword evidence="6" id="KW-0812">Transmembrane</keyword>
<dbReference type="FunFam" id="3.30.497.10:FF:000006">
    <property type="entry name" value="Plasminogen activator inhibitor 1"/>
    <property type="match status" value="1"/>
</dbReference>
<dbReference type="Gene3D" id="2.30.39.10">
    <property type="entry name" value="Alpha-1-antitrypsin, domain 1"/>
    <property type="match status" value="1"/>
</dbReference>
<feature type="transmembrane region" description="Helical" evidence="6">
    <location>
        <begin position="21"/>
        <end position="40"/>
    </location>
</feature>
<evidence type="ECO:0000256" key="2">
    <source>
        <dbReference type="ARBA" id="ARBA00022690"/>
    </source>
</evidence>
<keyword evidence="9" id="KW-1185">Reference proteome</keyword>
<dbReference type="Pfam" id="PF00079">
    <property type="entry name" value="Serpin"/>
    <property type="match status" value="1"/>
</dbReference>
<dbReference type="AlphaFoldDB" id="A0AAN7SFD4"/>
<comment type="caution">
    <text evidence="8">The sequence shown here is derived from an EMBL/GenBank/DDBJ whole genome shotgun (WGS) entry which is preliminary data.</text>
</comment>
<dbReference type="InterPro" id="IPR042185">
    <property type="entry name" value="Serpin_sf_2"/>
</dbReference>
<evidence type="ECO:0000256" key="4">
    <source>
        <dbReference type="ARBA" id="ARBA00022900"/>
    </source>
</evidence>
<evidence type="ECO:0000256" key="1">
    <source>
        <dbReference type="ARBA" id="ARBA00009500"/>
    </source>
</evidence>
<evidence type="ECO:0000256" key="3">
    <source>
        <dbReference type="ARBA" id="ARBA00022729"/>
    </source>
</evidence>
<dbReference type="SMART" id="SM00093">
    <property type="entry name" value="SERPIN"/>
    <property type="match status" value="1"/>
</dbReference>
<evidence type="ECO:0000256" key="6">
    <source>
        <dbReference type="SAM" id="Phobius"/>
    </source>
</evidence>
<dbReference type="EMBL" id="JARPUR010000003">
    <property type="protein sequence ID" value="KAK4879302.1"/>
    <property type="molecule type" value="Genomic_DNA"/>
</dbReference>
<evidence type="ECO:0000313" key="8">
    <source>
        <dbReference type="EMBL" id="KAK4879302.1"/>
    </source>
</evidence>
<dbReference type="PANTHER" id="PTHR11461">
    <property type="entry name" value="SERINE PROTEASE INHIBITOR, SERPIN"/>
    <property type="match status" value="1"/>
</dbReference>
<dbReference type="InterPro" id="IPR000215">
    <property type="entry name" value="Serpin_fam"/>
</dbReference>
<evidence type="ECO:0000313" key="9">
    <source>
        <dbReference type="Proteomes" id="UP001353858"/>
    </source>
</evidence>
<keyword evidence="4" id="KW-0722">Serine protease inhibitor</keyword>
<dbReference type="PANTHER" id="PTHR11461:SF211">
    <property type="entry name" value="GH10112P-RELATED"/>
    <property type="match status" value="1"/>
</dbReference>
<dbReference type="SUPFAM" id="SSF56574">
    <property type="entry name" value="Serpins"/>
    <property type="match status" value="1"/>
</dbReference>
<dbReference type="InterPro" id="IPR036186">
    <property type="entry name" value="Serpin_sf"/>
</dbReference>
<keyword evidence="3" id="KW-0732">Signal</keyword>
<gene>
    <name evidence="8" type="ORF">RN001_007448</name>
</gene>
<dbReference type="CDD" id="cd19601">
    <property type="entry name" value="serpin42Da-like"/>
    <property type="match status" value="1"/>
</dbReference>
<keyword evidence="6" id="KW-1133">Transmembrane helix</keyword>
<protein>
    <recommendedName>
        <fullName evidence="7">Serpin domain-containing protein</fullName>
    </recommendedName>
</protein>
<name>A0AAN7SFD4_9COLE</name>